<accession>A0A7W3FMD9</accession>
<dbReference type="Proteomes" id="UP000547058">
    <property type="component" value="Unassembled WGS sequence"/>
</dbReference>
<evidence type="ECO:0000313" key="2">
    <source>
        <dbReference type="Proteomes" id="UP000547058"/>
    </source>
</evidence>
<organism evidence="1 2">
    <name type="scientific">Stenotrophomonas tumulicola</name>
    <dbReference type="NCBI Taxonomy" id="1685415"/>
    <lineage>
        <taxon>Bacteria</taxon>
        <taxon>Pseudomonadati</taxon>
        <taxon>Pseudomonadota</taxon>
        <taxon>Gammaproteobacteria</taxon>
        <taxon>Lysobacterales</taxon>
        <taxon>Lysobacteraceae</taxon>
        <taxon>Stenotrophomonas</taxon>
    </lineage>
</organism>
<dbReference type="EMBL" id="JACGXS010000004">
    <property type="protein sequence ID" value="MBA8682232.1"/>
    <property type="molecule type" value="Genomic_DNA"/>
</dbReference>
<keyword evidence="2" id="KW-1185">Reference proteome</keyword>
<name>A0A7W3FMD9_9GAMM</name>
<evidence type="ECO:0000313" key="1">
    <source>
        <dbReference type="EMBL" id="MBA8682232.1"/>
    </source>
</evidence>
<reference evidence="1 2" key="1">
    <citation type="submission" date="2020-08" db="EMBL/GenBank/DDBJ databases">
        <title>Stenotrophomonas tumulicola JCM 30961.</title>
        <authorList>
            <person name="Deng Y."/>
        </authorList>
    </citation>
    <scope>NUCLEOTIDE SEQUENCE [LARGE SCALE GENOMIC DNA]</scope>
    <source>
        <strain evidence="1 2">JCM 30961</strain>
    </source>
</reference>
<sequence length="111" mass="11962">MSKRPLSGARLYSLIGDTLHDLPAEFVEKLERMLESNGMADPDSGRVVYLSQTGRAREGHVMLASGKVRGLEAILELLHAAHLERQDVADGPVLPAHLVEGLLAGARELLG</sequence>
<protein>
    <submittedName>
        <fullName evidence="1">Uncharacterized protein</fullName>
    </submittedName>
</protein>
<gene>
    <name evidence="1" type="ORF">H4O11_10470</name>
</gene>
<comment type="caution">
    <text evidence="1">The sequence shown here is derived from an EMBL/GenBank/DDBJ whole genome shotgun (WGS) entry which is preliminary data.</text>
</comment>
<proteinExistence type="predicted"/>
<dbReference type="RefSeq" id="WP_182339360.1">
    <property type="nucleotide sequence ID" value="NZ_JACGXS010000004.1"/>
</dbReference>
<dbReference type="AlphaFoldDB" id="A0A7W3FMD9"/>